<evidence type="ECO:0000256" key="7">
    <source>
        <dbReference type="SAM" id="Phobius"/>
    </source>
</evidence>
<dbReference type="PANTHER" id="PTHR43652:SF2">
    <property type="entry name" value="BASIC AMINO ACID ANTIPORTER YFCC-RELATED"/>
    <property type="match status" value="1"/>
</dbReference>
<feature type="transmembrane region" description="Helical" evidence="7">
    <location>
        <begin position="571"/>
        <end position="591"/>
    </location>
</feature>
<dbReference type="CDD" id="cd01115">
    <property type="entry name" value="SLC13_permease"/>
    <property type="match status" value="1"/>
</dbReference>
<dbReference type="EMBL" id="JAGQFT010000039">
    <property type="protein sequence ID" value="MBR0562222.1"/>
    <property type="molecule type" value="Genomic_DNA"/>
</dbReference>
<evidence type="ECO:0000313" key="10">
    <source>
        <dbReference type="EMBL" id="MBS7458825.1"/>
    </source>
</evidence>
<feature type="transmembrane region" description="Helical" evidence="7">
    <location>
        <begin position="54"/>
        <end position="76"/>
    </location>
</feature>
<feature type="transmembrane region" description="Helical" evidence="7">
    <location>
        <begin position="532"/>
        <end position="551"/>
    </location>
</feature>
<evidence type="ECO:0000256" key="4">
    <source>
        <dbReference type="ARBA" id="ARBA00022737"/>
    </source>
</evidence>
<keyword evidence="5 7" id="KW-1133">Transmembrane helix</keyword>
<evidence type="ECO:0000256" key="5">
    <source>
        <dbReference type="ARBA" id="ARBA00022989"/>
    </source>
</evidence>
<evidence type="ECO:0000313" key="11">
    <source>
        <dbReference type="Proteomes" id="UP000675747"/>
    </source>
</evidence>
<evidence type="ECO:0000313" key="9">
    <source>
        <dbReference type="EMBL" id="MBR0562222.1"/>
    </source>
</evidence>
<keyword evidence="3 7" id="KW-0812">Transmembrane</keyword>
<feature type="transmembrane region" description="Helical" evidence="7">
    <location>
        <begin position="119"/>
        <end position="137"/>
    </location>
</feature>
<keyword evidence="4" id="KW-0677">Repeat</keyword>
<feature type="transmembrane region" description="Helical" evidence="7">
    <location>
        <begin position="28"/>
        <end position="48"/>
    </location>
</feature>
<dbReference type="Proteomes" id="UP000675747">
    <property type="component" value="Unassembled WGS sequence"/>
</dbReference>
<dbReference type="InterPro" id="IPR036721">
    <property type="entry name" value="RCK_C_sf"/>
</dbReference>
<evidence type="ECO:0000256" key="3">
    <source>
        <dbReference type="ARBA" id="ARBA00022692"/>
    </source>
</evidence>
<dbReference type="InterPro" id="IPR051679">
    <property type="entry name" value="DASS-Related_Transporters"/>
</dbReference>
<dbReference type="AlphaFoldDB" id="A0A8J8AXB5"/>
<reference evidence="10 11" key="1">
    <citation type="journal article" date="2021" name="Microbiol. Resour. Announc.">
        <title>Draft Genome Sequence of Coralloluteibacterium stylophorae LMG 29479T.</title>
        <authorList>
            <person name="Karlyshev A.V."/>
            <person name="Kudryashova E.B."/>
            <person name="Ariskina E.V."/>
            <person name="Conroy A.P."/>
            <person name="Abidueva E.Y."/>
        </authorList>
    </citation>
    <scope>NUCLEOTIDE SEQUENCE [LARGE SCALE GENOMIC DNA]</scope>
    <source>
        <strain evidence="10 11">LMG 29479</strain>
    </source>
</reference>
<dbReference type="PROSITE" id="PS51202">
    <property type="entry name" value="RCK_C"/>
    <property type="match status" value="2"/>
</dbReference>
<dbReference type="Gene3D" id="3.30.70.1450">
    <property type="entry name" value="Regulator of K+ conductance, C-terminal domain"/>
    <property type="match status" value="2"/>
</dbReference>
<dbReference type="PANTHER" id="PTHR43652">
    <property type="entry name" value="BASIC AMINO ACID ANTIPORTER YFCC-RELATED"/>
    <property type="match status" value="1"/>
</dbReference>
<name>A0A8J8AXB5_9GAMM</name>
<keyword evidence="11" id="KW-1185">Reference proteome</keyword>
<evidence type="ECO:0000259" key="8">
    <source>
        <dbReference type="PROSITE" id="PS51202"/>
    </source>
</evidence>
<dbReference type="GO" id="GO:0006813">
    <property type="term" value="P:potassium ion transport"/>
    <property type="evidence" value="ECO:0007669"/>
    <property type="project" value="InterPro"/>
</dbReference>
<dbReference type="EMBL" id="JAGQFT020000014">
    <property type="protein sequence ID" value="MBS7458825.1"/>
    <property type="molecule type" value="Genomic_DNA"/>
</dbReference>
<dbReference type="RefSeq" id="WP_211926166.1">
    <property type="nucleotide sequence ID" value="NZ_JAGQFT020000014.1"/>
</dbReference>
<comment type="caution">
    <text evidence="9">The sequence shown here is derived from an EMBL/GenBank/DDBJ whole genome shotgun (WGS) entry which is preliminary data.</text>
</comment>
<feature type="transmembrane region" description="Helical" evidence="7">
    <location>
        <begin position="6"/>
        <end position="21"/>
    </location>
</feature>
<dbReference type="GO" id="GO:0008324">
    <property type="term" value="F:monoatomic cation transmembrane transporter activity"/>
    <property type="evidence" value="ECO:0007669"/>
    <property type="project" value="InterPro"/>
</dbReference>
<sequence length="593" mass="63382">MGLEAILVLCVLAGAIALFVSEKLSVDLIAMLVLATLLVLGLFVPGRILSPAEAVSGFSSQATIAVAAMFVLSAALQRTGAMRAIGRLFARIRQQWLFVLVLMLTLVGLGAFVNNTAAMAVFLPMVLAIAASNGFSASKVLIPMSYAAQMGGVCTLIGTSTNLLVHSMAQAVGLPGFDFFEFTSLGLITAAVGISYVMLVGPWLLPSRRTAELTQTYDLGKYITELHVTSDSKLVGQTVTEARLGETYNVSVLELLRGERKVWAPKQTRVEAGDILLVRGHWDKVSELRDKARLEHEPEFVLHDQQFEDADQVLAEVMIAPGSRLHGRALADVDAGWYRRATILALHRRSEVLREQLKTVTLEVGDVLLALVPKAEVAALRGDRSVIVLSEKEPDSGTGKAWIATGIMVAVVGAAALDWLPIMAAAIVGCIALVLTRCLKPEEAYEAIDWRVIMLLAGLLPLGIAMQNTGAAAWMAEHAVALVGDFGPVAALAAIYAITALMTEAMSNNASAVLMTPIAIATAQGLDSNPTAFLVAVAFAASTSFATPVGYQTNTMIYSAGGYRFTDFVRIGVPLNVLFWLVAVMFIPRFWPL</sequence>
<protein>
    <submittedName>
        <fullName evidence="9">SLC13 family permease</fullName>
    </submittedName>
</protein>
<dbReference type="Pfam" id="PF02080">
    <property type="entry name" value="TrkA_C"/>
    <property type="match status" value="2"/>
</dbReference>
<dbReference type="GO" id="GO:0005886">
    <property type="term" value="C:plasma membrane"/>
    <property type="evidence" value="ECO:0007669"/>
    <property type="project" value="TreeGrafter"/>
</dbReference>
<dbReference type="SUPFAM" id="SSF116726">
    <property type="entry name" value="TrkA C-terminal domain-like"/>
    <property type="match status" value="2"/>
</dbReference>
<feature type="transmembrane region" description="Helical" evidence="7">
    <location>
        <begin position="422"/>
        <end position="440"/>
    </location>
</feature>
<evidence type="ECO:0000256" key="2">
    <source>
        <dbReference type="ARBA" id="ARBA00022448"/>
    </source>
</evidence>
<feature type="domain" description="RCK C-terminal" evidence="8">
    <location>
        <begin position="208"/>
        <end position="294"/>
    </location>
</feature>
<keyword evidence="6 7" id="KW-0472">Membrane</keyword>
<dbReference type="InterPro" id="IPR006037">
    <property type="entry name" value="RCK_C"/>
</dbReference>
<feature type="transmembrane region" description="Helical" evidence="7">
    <location>
        <begin position="480"/>
        <end position="502"/>
    </location>
</feature>
<feature type="transmembrane region" description="Helical" evidence="7">
    <location>
        <begin position="185"/>
        <end position="205"/>
    </location>
</feature>
<dbReference type="Pfam" id="PF03600">
    <property type="entry name" value="CitMHS"/>
    <property type="match status" value="1"/>
</dbReference>
<comment type="subcellular location">
    <subcellularLocation>
        <location evidence="1">Membrane</location>
        <topology evidence="1">Multi-pass membrane protein</topology>
    </subcellularLocation>
</comment>
<evidence type="ECO:0000256" key="6">
    <source>
        <dbReference type="ARBA" id="ARBA00023136"/>
    </source>
</evidence>
<keyword evidence="2" id="KW-0813">Transport</keyword>
<dbReference type="InterPro" id="IPR004680">
    <property type="entry name" value="Cit_transptr-like_dom"/>
</dbReference>
<accession>A0A8J8AXB5</accession>
<organism evidence="9">
    <name type="scientific">Coralloluteibacterium stylophorae</name>
    <dbReference type="NCBI Taxonomy" id="1776034"/>
    <lineage>
        <taxon>Bacteria</taxon>
        <taxon>Pseudomonadati</taxon>
        <taxon>Pseudomonadota</taxon>
        <taxon>Gammaproteobacteria</taxon>
        <taxon>Lysobacterales</taxon>
        <taxon>Lysobacteraceae</taxon>
        <taxon>Coralloluteibacterium</taxon>
    </lineage>
</organism>
<reference evidence="9" key="2">
    <citation type="submission" date="2021-04" db="EMBL/GenBank/DDBJ databases">
        <authorList>
            <person name="Karlyshev A.V."/>
        </authorList>
    </citation>
    <scope>NUCLEOTIDE SEQUENCE</scope>
    <source>
        <strain evidence="9">LMG 29479</strain>
    </source>
</reference>
<feature type="domain" description="RCK C-terminal" evidence="8">
    <location>
        <begin position="302"/>
        <end position="386"/>
    </location>
</feature>
<feature type="transmembrane region" description="Helical" evidence="7">
    <location>
        <begin position="452"/>
        <end position="474"/>
    </location>
</feature>
<evidence type="ECO:0000256" key="1">
    <source>
        <dbReference type="ARBA" id="ARBA00004141"/>
    </source>
</evidence>
<feature type="transmembrane region" description="Helical" evidence="7">
    <location>
        <begin position="96"/>
        <end position="113"/>
    </location>
</feature>
<proteinExistence type="predicted"/>
<feature type="transmembrane region" description="Helical" evidence="7">
    <location>
        <begin position="144"/>
        <end position="165"/>
    </location>
</feature>
<gene>
    <name evidence="10" type="ORF">KB893_016910</name>
    <name evidence="9" type="ORF">KB893_06785</name>
</gene>